<evidence type="ECO:0000313" key="2">
    <source>
        <dbReference type="Proteomes" id="UP000054097"/>
    </source>
</evidence>
<evidence type="ECO:0000313" key="1">
    <source>
        <dbReference type="EMBL" id="KIM28741.1"/>
    </source>
</evidence>
<name>A0A0C3BBA7_SERVB</name>
<dbReference type="AlphaFoldDB" id="A0A0C3BBA7"/>
<dbReference type="EMBL" id="KN824291">
    <property type="protein sequence ID" value="KIM28741.1"/>
    <property type="molecule type" value="Genomic_DNA"/>
</dbReference>
<dbReference type="HOGENOM" id="CLU_2892245_0_0_1"/>
<feature type="non-terminal residue" evidence="1">
    <location>
        <position position="63"/>
    </location>
</feature>
<organism evidence="1 2">
    <name type="scientific">Serendipita vermifera MAFF 305830</name>
    <dbReference type="NCBI Taxonomy" id="933852"/>
    <lineage>
        <taxon>Eukaryota</taxon>
        <taxon>Fungi</taxon>
        <taxon>Dikarya</taxon>
        <taxon>Basidiomycota</taxon>
        <taxon>Agaricomycotina</taxon>
        <taxon>Agaricomycetes</taxon>
        <taxon>Sebacinales</taxon>
        <taxon>Serendipitaceae</taxon>
        <taxon>Serendipita</taxon>
    </lineage>
</organism>
<accession>A0A0C3BBA7</accession>
<proteinExistence type="predicted"/>
<reference evidence="2" key="2">
    <citation type="submission" date="2015-01" db="EMBL/GenBank/DDBJ databases">
        <title>Evolutionary Origins and Diversification of the Mycorrhizal Mutualists.</title>
        <authorList>
            <consortium name="DOE Joint Genome Institute"/>
            <consortium name="Mycorrhizal Genomics Consortium"/>
            <person name="Kohler A."/>
            <person name="Kuo A."/>
            <person name="Nagy L.G."/>
            <person name="Floudas D."/>
            <person name="Copeland A."/>
            <person name="Barry K.W."/>
            <person name="Cichocki N."/>
            <person name="Veneault-Fourrey C."/>
            <person name="LaButti K."/>
            <person name="Lindquist E.A."/>
            <person name="Lipzen A."/>
            <person name="Lundell T."/>
            <person name="Morin E."/>
            <person name="Murat C."/>
            <person name="Riley R."/>
            <person name="Ohm R."/>
            <person name="Sun H."/>
            <person name="Tunlid A."/>
            <person name="Henrissat B."/>
            <person name="Grigoriev I.V."/>
            <person name="Hibbett D.S."/>
            <person name="Martin F."/>
        </authorList>
    </citation>
    <scope>NUCLEOTIDE SEQUENCE [LARGE SCALE GENOMIC DNA]</scope>
    <source>
        <strain evidence="2">MAFF 305830</strain>
    </source>
</reference>
<keyword evidence="2" id="KW-1185">Reference proteome</keyword>
<sequence>MGKGILEKLWSWAYVPSCPQRYLTSCASIGQPYQPGLVESSPRNSRELELFMAQLTGGHSPPA</sequence>
<reference evidence="1 2" key="1">
    <citation type="submission" date="2014-04" db="EMBL/GenBank/DDBJ databases">
        <authorList>
            <consortium name="DOE Joint Genome Institute"/>
            <person name="Kuo A."/>
            <person name="Zuccaro A."/>
            <person name="Kohler A."/>
            <person name="Nagy L.G."/>
            <person name="Floudas D."/>
            <person name="Copeland A."/>
            <person name="Barry K.W."/>
            <person name="Cichocki N."/>
            <person name="Veneault-Fourrey C."/>
            <person name="LaButti K."/>
            <person name="Lindquist E.A."/>
            <person name="Lipzen A."/>
            <person name="Lundell T."/>
            <person name="Morin E."/>
            <person name="Murat C."/>
            <person name="Sun H."/>
            <person name="Tunlid A."/>
            <person name="Henrissat B."/>
            <person name="Grigoriev I.V."/>
            <person name="Hibbett D.S."/>
            <person name="Martin F."/>
            <person name="Nordberg H.P."/>
            <person name="Cantor M.N."/>
            <person name="Hua S.X."/>
        </authorList>
    </citation>
    <scope>NUCLEOTIDE SEQUENCE [LARGE SCALE GENOMIC DNA]</scope>
    <source>
        <strain evidence="1 2">MAFF 305830</strain>
    </source>
</reference>
<gene>
    <name evidence="1" type="ORF">M408DRAFT_329199</name>
</gene>
<dbReference type="Proteomes" id="UP000054097">
    <property type="component" value="Unassembled WGS sequence"/>
</dbReference>
<protein>
    <submittedName>
        <fullName evidence="1">Uncharacterized protein</fullName>
    </submittedName>
</protein>